<dbReference type="eggNOG" id="ENOG502TI1K">
    <property type="taxonomic scope" value="Eukaryota"/>
</dbReference>
<dbReference type="Pfam" id="PF01827">
    <property type="entry name" value="FTH"/>
    <property type="match status" value="2"/>
</dbReference>
<dbReference type="OrthoDB" id="5777909at2759"/>
<accession>G0NEM3</accession>
<feature type="domain" description="DUF38" evidence="1">
    <location>
        <begin position="84"/>
        <end position="175"/>
    </location>
</feature>
<evidence type="ECO:0000313" key="2">
    <source>
        <dbReference type="EMBL" id="EGT58908.1"/>
    </source>
</evidence>
<dbReference type="GO" id="GO:0045087">
    <property type="term" value="P:innate immune response"/>
    <property type="evidence" value="ECO:0007669"/>
    <property type="project" value="TreeGrafter"/>
</dbReference>
<keyword evidence="3" id="KW-1185">Reference proteome</keyword>
<dbReference type="EMBL" id="GL379873">
    <property type="protein sequence ID" value="EGT58908.1"/>
    <property type="molecule type" value="Genomic_DNA"/>
</dbReference>
<protein>
    <recommendedName>
        <fullName evidence="1">DUF38 domain-containing protein</fullName>
    </recommendedName>
</protein>
<name>G0NEM3_CAEBE</name>
<dbReference type="PANTHER" id="PTHR23015:SF24">
    <property type="entry name" value="DUF38 DOMAIN-CONTAINING PROTEIN"/>
    <property type="match status" value="1"/>
</dbReference>
<gene>
    <name evidence="2" type="ORF">CAEBREN_30826</name>
</gene>
<evidence type="ECO:0000259" key="1">
    <source>
        <dbReference type="Pfam" id="PF01827"/>
    </source>
</evidence>
<dbReference type="InterPro" id="IPR040161">
    <property type="entry name" value="FB224"/>
</dbReference>
<proteinExistence type="predicted"/>
<reference evidence="3" key="1">
    <citation type="submission" date="2011-07" db="EMBL/GenBank/DDBJ databases">
        <authorList>
            <consortium name="Caenorhabditis brenneri Sequencing and Analysis Consortium"/>
            <person name="Wilson R.K."/>
        </authorList>
    </citation>
    <scope>NUCLEOTIDE SEQUENCE [LARGE SCALE GENOMIC DNA]</scope>
    <source>
        <strain evidence="3">PB2801</strain>
    </source>
</reference>
<organism evidence="3">
    <name type="scientific">Caenorhabditis brenneri</name>
    <name type="common">Nematode worm</name>
    <dbReference type="NCBI Taxonomy" id="135651"/>
    <lineage>
        <taxon>Eukaryota</taxon>
        <taxon>Metazoa</taxon>
        <taxon>Ecdysozoa</taxon>
        <taxon>Nematoda</taxon>
        <taxon>Chromadorea</taxon>
        <taxon>Rhabditida</taxon>
        <taxon>Rhabditina</taxon>
        <taxon>Rhabditomorpha</taxon>
        <taxon>Rhabditoidea</taxon>
        <taxon>Rhabditidae</taxon>
        <taxon>Peloderinae</taxon>
        <taxon>Caenorhabditis</taxon>
    </lineage>
</organism>
<dbReference type="HOGENOM" id="CLU_478358_0_0_1"/>
<sequence length="494" mass="58184">MLLPGGHYSVPKDRLVEMLIEFFNHPKSIINTVKFDMSAKFGREYIEAEFLPILLNRLKMIPKFQARAKVLAWDGYFRNPLGEKFLQVLKHFNADDLECLNLCPEISSENFDELCETKQWKNARKLVIIGNQDPRLDKFLHFDELTIIRVDSLGAEEACSFIQNFISKNPPFKSFFQIQTCNPMTVQDILQELDSQMKNDRLKKRQSLQICSKEDQEVVLSSPTFLEDITLCPPNKIIINFKIYTASENDLIEIFMRIFQNPKSFAELVKFSFHDIDQQEAVKHFLPLLMERMESEPKFKINCKVFDYDGLRSIPLGKDFLDVLKFCNSKKMRILRIAPQVSDDYLSEFFETEQWKNAEELRSFGLWSEETELEPFLRFRRLNIQHIHFLTAKNAWKIIKTFLDRNHPVDSCFYIKSLFDFKLQGILNQFHVPPKDEPIVENEYFKHTQIFELPSADNVMVLKIANAGIYGAICRKTHLEVDFRWAVFRVRIQE</sequence>
<dbReference type="InParanoid" id="G0NEM3"/>
<dbReference type="Proteomes" id="UP000008068">
    <property type="component" value="Unassembled WGS sequence"/>
</dbReference>
<dbReference type="AlphaFoldDB" id="G0NEM3"/>
<feature type="domain" description="DUF38" evidence="1">
    <location>
        <begin position="318"/>
        <end position="412"/>
    </location>
</feature>
<dbReference type="PANTHER" id="PTHR23015">
    <property type="entry name" value="UNCHARACTERIZED C.ELEGANS PROTEIN"/>
    <property type="match status" value="1"/>
</dbReference>
<evidence type="ECO:0000313" key="3">
    <source>
        <dbReference type="Proteomes" id="UP000008068"/>
    </source>
</evidence>
<dbReference type="InterPro" id="IPR002900">
    <property type="entry name" value="DUF38/FTH_CAE_spp"/>
</dbReference>